<protein>
    <submittedName>
        <fullName evidence="2">Uncharacterized protein</fullName>
    </submittedName>
</protein>
<evidence type="ECO:0000313" key="2">
    <source>
        <dbReference type="EMBL" id="ADR22905.1"/>
    </source>
</evidence>
<evidence type="ECO:0000313" key="3">
    <source>
        <dbReference type="Proteomes" id="UP000008720"/>
    </source>
</evidence>
<dbReference type="Proteomes" id="UP000008720">
    <property type="component" value="Chromosome"/>
</dbReference>
<evidence type="ECO:0000256" key="1">
    <source>
        <dbReference type="SAM" id="Phobius"/>
    </source>
</evidence>
<gene>
    <name evidence="2" type="ordered locus">Ftrac_2929</name>
</gene>
<dbReference type="AlphaFoldDB" id="E4TSW4"/>
<reference evidence="2 3" key="1">
    <citation type="journal article" date="2011" name="Stand. Genomic Sci.">
        <title>Complete genome sequence of Marivirga tractuosa type strain (H-43).</title>
        <authorList>
            <person name="Pagani I."/>
            <person name="Chertkov O."/>
            <person name="Lapidus A."/>
            <person name="Lucas S."/>
            <person name="Del Rio T.G."/>
            <person name="Tice H."/>
            <person name="Copeland A."/>
            <person name="Cheng J.F."/>
            <person name="Nolan M."/>
            <person name="Saunders E."/>
            <person name="Pitluck S."/>
            <person name="Held B."/>
            <person name="Goodwin L."/>
            <person name="Liolios K."/>
            <person name="Ovchinikova G."/>
            <person name="Ivanova N."/>
            <person name="Mavromatis K."/>
            <person name="Pati A."/>
            <person name="Chen A."/>
            <person name="Palaniappan K."/>
            <person name="Land M."/>
            <person name="Hauser L."/>
            <person name="Jeffries C.D."/>
            <person name="Detter J.C."/>
            <person name="Han C."/>
            <person name="Tapia R."/>
            <person name="Ngatchou-Djao O.D."/>
            <person name="Rohde M."/>
            <person name="Goker M."/>
            <person name="Spring S."/>
            <person name="Sikorski J."/>
            <person name="Woyke T."/>
            <person name="Bristow J."/>
            <person name="Eisen J.A."/>
            <person name="Markowitz V."/>
            <person name="Hugenholtz P."/>
            <person name="Klenk H.P."/>
            <person name="Kyrpides N.C."/>
        </authorList>
    </citation>
    <scope>NUCLEOTIDE SEQUENCE [LARGE SCALE GENOMIC DNA]</scope>
    <source>
        <strain evidence="3">ATCC 23168 / DSM 4126 / NBRC 15989 / NCIMB 1408 / VKM B-1430 / H-43</strain>
    </source>
</reference>
<feature type="transmembrane region" description="Helical" evidence="1">
    <location>
        <begin position="60"/>
        <end position="89"/>
    </location>
</feature>
<accession>E4TSW4</accession>
<dbReference type="HOGENOM" id="CLU_2316993_0_0_10"/>
<sequence>MNSNIKPKDSRPKDWMTKIALTVFLIIGVSLICLFIYLHTSQELIKYLDNLSSANPTAGLRLTIFYGIAKILSITVGTVITIKVIYGLVTIEKKPNNKI</sequence>
<name>E4TSW4_MARTH</name>
<keyword evidence="1" id="KW-0812">Transmembrane</keyword>
<dbReference type="EMBL" id="CP002349">
    <property type="protein sequence ID" value="ADR22905.1"/>
    <property type="molecule type" value="Genomic_DNA"/>
</dbReference>
<keyword evidence="3" id="KW-1185">Reference proteome</keyword>
<keyword evidence="1" id="KW-1133">Transmembrane helix</keyword>
<proteinExistence type="predicted"/>
<dbReference type="KEGG" id="mtt:Ftrac_2929"/>
<organism evidence="2 3">
    <name type="scientific">Marivirga tractuosa (strain ATCC 23168 / DSM 4126 / NBRC 15989 / NCIMB 1408 / VKM B-1430 / H-43)</name>
    <name type="common">Microscilla tractuosa</name>
    <name type="synonym">Flexibacter tractuosus</name>
    <dbReference type="NCBI Taxonomy" id="643867"/>
    <lineage>
        <taxon>Bacteria</taxon>
        <taxon>Pseudomonadati</taxon>
        <taxon>Bacteroidota</taxon>
        <taxon>Cytophagia</taxon>
        <taxon>Cytophagales</taxon>
        <taxon>Marivirgaceae</taxon>
        <taxon>Marivirga</taxon>
    </lineage>
</organism>
<feature type="transmembrane region" description="Helical" evidence="1">
    <location>
        <begin position="21"/>
        <end position="40"/>
    </location>
</feature>
<keyword evidence="1" id="KW-0472">Membrane</keyword>